<evidence type="ECO:0000313" key="3">
    <source>
        <dbReference type="Proteomes" id="UP000010556"/>
    </source>
</evidence>
<gene>
    <name evidence="2" type="ORF">MDA_GLEAN10021543</name>
</gene>
<evidence type="ECO:0000256" key="1">
    <source>
        <dbReference type="SAM" id="MobiDB-lite"/>
    </source>
</evidence>
<feature type="compositionally biased region" description="Pro residues" evidence="1">
    <location>
        <begin position="240"/>
        <end position="252"/>
    </location>
</feature>
<dbReference type="EMBL" id="KB103229">
    <property type="protein sequence ID" value="ELK34198.1"/>
    <property type="molecule type" value="Genomic_DNA"/>
</dbReference>
<evidence type="ECO:0000313" key="2">
    <source>
        <dbReference type="EMBL" id="ELK34198.1"/>
    </source>
</evidence>
<reference evidence="3" key="1">
    <citation type="journal article" date="2013" name="Science">
        <title>Comparative analysis of bat genomes provides insight into the evolution of flight and immunity.</title>
        <authorList>
            <person name="Zhang G."/>
            <person name="Cowled C."/>
            <person name="Shi Z."/>
            <person name="Huang Z."/>
            <person name="Bishop-Lilly K.A."/>
            <person name="Fang X."/>
            <person name="Wynne J.W."/>
            <person name="Xiong Z."/>
            <person name="Baker M.L."/>
            <person name="Zhao W."/>
            <person name="Tachedjian M."/>
            <person name="Zhu Y."/>
            <person name="Zhou P."/>
            <person name="Jiang X."/>
            <person name="Ng J."/>
            <person name="Yang L."/>
            <person name="Wu L."/>
            <person name="Xiao J."/>
            <person name="Feng Y."/>
            <person name="Chen Y."/>
            <person name="Sun X."/>
            <person name="Zhang Y."/>
            <person name="Marsh G.A."/>
            <person name="Crameri G."/>
            <person name="Broder C.C."/>
            <person name="Frey K.G."/>
            <person name="Wang L.F."/>
            <person name="Wang J."/>
        </authorList>
    </citation>
    <scope>NUCLEOTIDE SEQUENCE [LARGE SCALE GENOMIC DNA]</scope>
</reference>
<accession>L5M8Z2</accession>
<name>L5M8Z2_MYODS</name>
<organism evidence="2 3">
    <name type="scientific">Myotis davidii</name>
    <name type="common">David's myotis</name>
    <dbReference type="NCBI Taxonomy" id="225400"/>
    <lineage>
        <taxon>Eukaryota</taxon>
        <taxon>Metazoa</taxon>
        <taxon>Chordata</taxon>
        <taxon>Craniata</taxon>
        <taxon>Vertebrata</taxon>
        <taxon>Euteleostomi</taxon>
        <taxon>Mammalia</taxon>
        <taxon>Eutheria</taxon>
        <taxon>Laurasiatheria</taxon>
        <taxon>Chiroptera</taxon>
        <taxon>Yangochiroptera</taxon>
        <taxon>Vespertilionidae</taxon>
        <taxon>Myotis</taxon>
    </lineage>
</organism>
<feature type="compositionally biased region" description="Basic and acidic residues" evidence="1">
    <location>
        <begin position="218"/>
        <end position="227"/>
    </location>
</feature>
<keyword evidence="3" id="KW-1185">Reference proteome</keyword>
<proteinExistence type="predicted"/>
<protein>
    <submittedName>
        <fullName evidence="2">Uncharacterized protein</fullName>
    </submittedName>
</protein>
<feature type="region of interest" description="Disordered" evidence="1">
    <location>
        <begin position="218"/>
        <end position="252"/>
    </location>
</feature>
<sequence>MSYFFNLHLKCPWSHSQTVNHIAYFCHQRKDSGLISRIRSKVPISFQQCLTEGRFIRCWLNPKKGHFTQIETKWDVGHKGPEPSSRASPEPKRVSMVKTSERSCALRLSTTLFPRAATASNVGKIFRITTRSATLCPVVIVPFYMIQPVALLQSALQMSLGPQTVNHIAYFCHQRKDSGLFSRIRSKVLISFQQCLTEGRFIRCWLNPKKGHFTQIETKWDVGHKGPEPSSRASPEPKRPPQPRPLSPLMAP</sequence>
<dbReference type="AlphaFoldDB" id="L5M8Z2"/>
<dbReference type="Proteomes" id="UP000010556">
    <property type="component" value="Unassembled WGS sequence"/>
</dbReference>